<reference evidence="1 2" key="1">
    <citation type="journal article" date="2014" name="Nat. Commun.">
        <title>Klebsormidium flaccidum genome reveals primary factors for plant terrestrial adaptation.</title>
        <authorList>
            <person name="Hori K."/>
            <person name="Maruyama F."/>
            <person name="Fujisawa T."/>
            <person name="Togashi T."/>
            <person name="Yamamoto N."/>
            <person name="Seo M."/>
            <person name="Sato S."/>
            <person name="Yamada T."/>
            <person name="Mori H."/>
            <person name="Tajima N."/>
            <person name="Moriyama T."/>
            <person name="Ikeuchi M."/>
            <person name="Watanabe M."/>
            <person name="Wada H."/>
            <person name="Kobayashi K."/>
            <person name="Saito M."/>
            <person name="Masuda T."/>
            <person name="Sasaki-Sekimoto Y."/>
            <person name="Mashiguchi K."/>
            <person name="Awai K."/>
            <person name="Shimojima M."/>
            <person name="Masuda S."/>
            <person name="Iwai M."/>
            <person name="Nobusawa T."/>
            <person name="Narise T."/>
            <person name="Kondo S."/>
            <person name="Saito H."/>
            <person name="Sato R."/>
            <person name="Murakawa M."/>
            <person name="Ihara Y."/>
            <person name="Oshima-Yamada Y."/>
            <person name="Ohtaka K."/>
            <person name="Satoh M."/>
            <person name="Sonobe K."/>
            <person name="Ishii M."/>
            <person name="Ohtani R."/>
            <person name="Kanamori-Sato M."/>
            <person name="Honoki R."/>
            <person name="Miyazaki D."/>
            <person name="Mochizuki H."/>
            <person name="Umetsu J."/>
            <person name="Higashi K."/>
            <person name="Shibata D."/>
            <person name="Kamiya Y."/>
            <person name="Sato N."/>
            <person name="Nakamura Y."/>
            <person name="Tabata S."/>
            <person name="Ida S."/>
            <person name="Kurokawa K."/>
            <person name="Ohta H."/>
        </authorList>
    </citation>
    <scope>NUCLEOTIDE SEQUENCE [LARGE SCALE GENOMIC DNA]</scope>
    <source>
        <strain evidence="1 2">NIES-2285</strain>
    </source>
</reference>
<dbReference type="EMBL" id="DF237402">
    <property type="protein sequence ID" value="GAQ88697.1"/>
    <property type="molecule type" value="Genomic_DNA"/>
</dbReference>
<gene>
    <name evidence="1" type="ORF">KFL_004530010</name>
</gene>
<protein>
    <submittedName>
        <fullName evidence="1">Uncharacterized protein</fullName>
    </submittedName>
</protein>
<evidence type="ECO:0000313" key="1">
    <source>
        <dbReference type="EMBL" id="GAQ88697.1"/>
    </source>
</evidence>
<sequence>MTFKDTYTRDGRIVDELPDDVEIVSVEQELKRVFIWQPSKRHSGDLDRSDMERPDAEVGECAITNVAPPLLLELLLHHSDIRVPALTALACTATDFSAAVNELWPSMMAKFSESCQNEPTTPLTARQIPVEAFRKTPHPASACRVRALTRPRGEGLNLSFEFEEEGSEWTRQDALMTVYTARYTYRLSTADIRQLQPYTGMYNDKYYRFEDVLGAGMLRFGRRPYLERLLRRPIREHPQIEKRSTGWNHVMRLHQRVAPEVMLDTRTLQAYAEEYMKSGVGINVIRSRLWSHRFFLQQVSQLVPHMNVAEQSRVKHLQKAYVLTNDYELVREATRIMIAITGLH</sequence>
<keyword evidence="2" id="KW-1185">Reference proteome</keyword>
<accession>A0A1Y1IJ55</accession>
<dbReference type="AlphaFoldDB" id="A0A1Y1IJ55"/>
<organism evidence="1 2">
    <name type="scientific">Klebsormidium nitens</name>
    <name type="common">Green alga</name>
    <name type="synonym">Ulothrix nitens</name>
    <dbReference type="NCBI Taxonomy" id="105231"/>
    <lineage>
        <taxon>Eukaryota</taxon>
        <taxon>Viridiplantae</taxon>
        <taxon>Streptophyta</taxon>
        <taxon>Klebsormidiophyceae</taxon>
        <taxon>Klebsormidiales</taxon>
        <taxon>Klebsormidiaceae</taxon>
        <taxon>Klebsormidium</taxon>
    </lineage>
</organism>
<evidence type="ECO:0000313" key="2">
    <source>
        <dbReference type="Proteomes" id="UP000054558"/>
    </source>
</evidence>
<name>A0A1Y1IJ55_KLENI</name>
<dbReference type="Proteomes" id="UP000054558">
    <property type="component" value="Unassembled WGS sequence"/>
</dbReference>
<proteinExistence type="predicted"/>